<evidence type="ECO:0000256" key="1">
    <source>
        <dbReference type="SAM" id="MobiDB-lite"/>
    </source>
</evidence>
<accession>A0A437UJ36</accession>
<dbReference type="Proteomes" id="UP000288388">
    <property type="component" value="Unassembled WGS sequence"/>
</dbReference>
<reference evidence="2" key="2">
    <citation type="submission" date="2023-03" db="EMBL/GenBank/DDBJ databases">
        <authorList>
            <person name="Shen W."/>
            <person name="Cai J."/>
        </authorList>
    </citation>
    <scope>NUCLEOTIDE SEQUENCE</scope>
    <source>
        <strain evidence="2">P33-2</strain>
    </source>
</reference>
<gene>
    <name evidence="3" type="ORF">EK398_01510</name>
    <name evidence="2" type="ORF">P7D43_19695</name>
</gene>
<dbReference type="RefSeq" id="WP_127978086.1">
    <property type="nucleotide sequence ID" value="NZ_JARPWH010000118.1"/>
</dbReference>
<dbReference type="EMBL" id="RYZS01000001">
    <property type="protein sequence ID" value="RVU93644.1"/>
    <property type="molecule type" value="Genomic_DNA"/>
</dbReference>
<name>A0A437UJ36_ENTAV</name>
<reference evidence="3 4" key="1">
    <citation type="submission" date="2018-12" db="EMBL/GenBank/DDBJ databases">
        <title>A novel vanA-carrying plasmid in a clinical isolate of Enterococcus avium.</title>
        <authorList>
            <person name="Bernasconi O.J."/>
            <person name="Luzzaro F."/>
            <person name="Endimiani A."/>
        </authorList>
    </citation>
    <scope>NUCLEOTIDE SEQUENCE [LARGE SCALE GENOMIC DNA]</scope>
    <source>
        <strain evidence="3 4">LC0559/18</strain>
    </source>
</reference>
<organism evidence="3 4">
    <name type="scientific">Enterococcus avium</name>
    <name type="common">Streptococcus avium</name>
    <dbReference type="NCBI Taxonomy" id="33945"/>
    <lineage>
        <taxon>Bacteria</taxon>
        <taxon>Bacillati</taxon>
        <taxon>Bacillota</taxon>
        <taxon>Bacilli</taxon>
        <taxon>Lactobacillales</taxon>
        <taxon>Enterococcaceae</taxon>
        <taxon>Enterococcus</taxon>
    </lineage>
</organism>
<dbReference type="AlphaFoldDB" id="A0A437UJ36"/>
<comment type="caution">
    <text evidence="3">The sequence shown here is derived from an EMBL/GenBank/DDBJ whole genome shotgun (WGS) entry which is preliminary data.</text>
</comment>
<feature type="region of interest" description="Disordered" evidence="1">
    <location>
        <begin position="53"/>
        <end position="72"/>
    </location>
</feature>
<protein>
    <submittedName>
        <fullName evidence="3">Uncharacterized protein</fullName>
    </submittedName>
</protein>
<evidence type="ECO:0000313" key="4">
    <source>
        <dbReference type="Proteomes" id="UP000288388"/>
    </source>
</evidence>
<evidence type="ECO:0000313" key="3">
    <source>
        <dbReference type="EMBL" id="RVU93644.1"/>
    </source>
</evidence>
<proteinExistence type="predicted"/>
<dbReference type="Proteomes" id="UP001260773">
    <property type="component" value="Unassembled WGS sequence"/>
</dbReference>
<dbReference type="EMBL" id="JARPWH010000118">
    <property type="protein sequence ID" value="MDT2404595.1"/>
    <property type="molecule type" value="Genomic_DNA"/>
</dbReference>
<sequence length="72" mass="8189">MAKYEVAKEFKDAYTKKTYQVGEVIELTKQRAKEIDDNLVAFGGGYIHQVKSSAPIEKVQKDEQPKKASKKK</sequence>
<evidence type="ECO:0000313" key="2">
    <source>
        <dbReference type="EMBL" id="MDT2404595.1"/>
    </source>
</evidence>